<dbReference type="EMBL" id="MU865940">
    <property type="protein sequence ID" value="KAK4448870.1"/>
    <property type="molecule type" value="Genomic_DNA"/>
</dbReference>
<organism evidence="2 3">
    <name type="scientific">Podospora aff. communis PSN243</name>
    <dbReference type="NCBI Taxonomy" id="3040156"/>
    <lineage>
        <taxon>Eukaryota</taxon>
        <taxon>Fungi</taxon>
        <taxon>Dikarya</taxon>
        <taxon>Ascomycota</taxon>
        <taxon>Pezizomycotina</taxon>
        <taxon>Sordariomycetes</taxon>
        <taxon>Sordariomycetidae</taxon>
        <taxon>Sordariales</taxon>
        <taxon>Podosporaceae</taxon>
        <taxon>Podospora</taxon>
    </lineage>
</organism>
<sequence length="610" mass="67591">MPTVWPILFAAIFGDAIKWFAYWRLERGIKLQPLDRLLSSQTLGSTLVTIIIHRSVGLVASFLLAIWSLSPLGSQAVLRVLTVETPTAAAIGNLSYADPGLAELWDGTGPFCCESGSDERFRTIIGVYNSALFRPDIATQYNKKSQQYNRAISMLGGPERAGRDLALDAWGNIRIPALHRLDGYDPLEPDKWIDIPPDQPQVLNYSSLIGLSYRGIPSDFIGNTTMTVNQSYHRFQCSPWVIEHPDQHPDRRSPWLDKHYPTITSFAFNKSLTSYFDIMKDGLHGKGSTYFFAATPGPFKFDTTTQPGNPKIPLDQRHLLLGSRGRLDTNDTDSILSFTSSAIKTEYIQASISCRSFGTSNKRICAVDRMRRNPSPLYPELVTAFESSTLASHFSMRWPGALEGGYHAQSATLTETFLLDPATKLGNGDSVKLALPVLSKLPVDVFEDRLGLLVNTFFRATTRYSSTLGLIEDLFNETLPADVLEAGTHRVEGEMSYFTSPIYVLSTTWMVIYFVSASMLAVAAVAAFFLRFSCRAPEVLGSVVSMTRDSEFFQDVVRGESSTRAGSEVSKELARSSVMLGDVWGDRSVGRIALMPAGMGQRVKVNRLYE</sequence>
<protein>
    <submittedName>
        <fullName evidence="2">Uncharacterized protein</fullName>
    </submittedName>
</protein>
<accession>A0AAV9GK20</accession>
<name>A0AAV9GK20_9PEZI</name>
<dbReference type="AlphaFoldDB" id="A0AAV9GK20"/>
<evidence type="ECO:0000256" key="1">
    <source>
        <dbReference type="SAM" id="Phobius"/>
    </source>
</evidence>
<dbReference type="Proteomes" id="UP001321760">
    <property type="component" value="Unassembled WGS sequence"/>
</dbReference>
<comment type="caution">
    <text evidence="2">The sequence shown here is derived from an EMBL/GenBank/DDBJ whole genome shotgun (WGS) entry which is preliminary data.</text>
</comment>
<keyword evidence="1" id="KW-1133">Transmembrane helix</keyword>
<feature type="transmembrane region" description="Helical" evidence="1">
    <location>
        <begin position="509"/>
        <end position="530"/>
    </location>
</feature>
<keyword evidence="3" id="KW-1185">Reference proteome</keyword>
<keyword evidence="1" id="KW-0472">Membrane</keyword>
<keyword evidence="1" id="KW-0812">Transmembrane</keyword>
<reference evidence="2" key="1">
    <citation type="journal article" date="2023" name="Mol. Phylogenet. Evol.">
        <title>Genome-scale phylogeny and comparative genomics of the fungal order Sordariales.</title>
        <authorList>
            <person name="Hensen N."/>
            <person name="Bonometti L."/>
            <person name="Westerberg I."/>
            <person name="Brannstrom I.O."/>
            <person name="Guillou S."/>
            <person name="Cros-Aarteil S."/>
            <person name="Calhoun S."/>
            <person name="Haridas S."/>
            <person name="Kuo A."/>
            <person name="Mondo S."/>
            <person name="Pangilinan J."/>
            <person name="Riley R."/>
            <person name="LaButti K."/>
            <person name="Andreopoulos B."/>
            <person name="Lipzen A."/>
            <person name="Chen C."/>
            <person name="Yan M."/>
            <person name="Daum C."/>
            <person name="Ng V."/>
            <person name="Clum A."/>
            <person name="Steindorff A."/>
            <person name="Ohm R.A."/>
            <person name="Martin F."/>
            <person name="Silar P."/>
            <person name="Natvig D.O."/>
            <person name="Lalanne C."/>
            <person name="Gautier V."/>
            <person name="Ament-Velasquez S.L."/>
            <person name="Kruys A."/>
            <person name="Hutchinson M.I."/>
            <person name="Powell A.J."/>
            <person name="Barry K."/>
            <person name="Miller A.N."/>
            <person name="Grigoriev I.V."/>
            <person name="Debuchy R."/>
            <person name="Gladieux P."/>
            <person name="Hiltunen Thoren M."/>
            <person name="Johannesson H."/>
        </authorList>
    </citation>
    <scope>NUCLEOTIDE SEQUENCE</scope>
    <source>
        <strain evidence="2">PSN243</strain>
    </source>
</reference>
<evidence type="ECO:0000313" key="2">
    <source>
        <dbReference type="EMBL" id="KAK4448870.1"/>
    </source>
</evidence>
<gene>
    <name evidence="2" type="ORF">QBC34DRAFT_494943</name>
</gene>
<evidence type="ECO:0000313" key="3">
    <source>
        <dbReference type="Proteomes" id="UP001321760"/>
    </source>
</evidence>
<proteinExistence type="predicted"/>
<reference evidence="2" key="2">
    <citation type="submission" date="2023-05" db="EMBL/GenBank/DDBJ databases">
        <authorList>
            <consortium name="Lawrence Berkeley National Laboratory"/>
            <person name="Steindorff A."/>
            <person name="Hensen N."/>
            <person name="Bonometti L."/>
            <person name="Westerberg I."/>
            <person name="Brannstrom I.O."/>
            <person name="Guillou S."/>
            <person name="Cros-Aarteil S."/>
            <person name="Calhoun S."/>
            <person name="Haridas S."/>
            <person name="Kuo A."/>
            <person name="Mondo S."/>
            <person name="Pangilinan J."/>
            <person name="Riley R."/>
            <person name="Labutti K."/>
            <person name="Andreopoulos B."/>
            <person name="Lipzen A."/>
            <person name="Chen C."/>
            <person name="Yanf M."/>
            <person name="Daum C."/>
            <person name="Ng V."/>
            <person name="Clum A."/>
            <person name="Ohm R."/>
            <person name="Martin F."/>
            <person name="Silar P."/>
            <person name="Natvig D."/>
            <person name="Lalanne C."/>
            <person name="Gautier V."/>
            <person name="Ament-Velasquez S.L."/>
            <person name="Kruys A."/>
            <person name="Hutchinson M.I."/>
            <person name="Powell A.J."/>
            <person name="Barry K."/>
            <person name="Miller A.N."/>
            <person name="Grigoriev I.V."/>
            <person name="Debuchy R."/>
            <person name="Gladieux P."/>
            <person name="Thoren M.H."/>
            <person name="Johannesson H."/>
        </authorList>
    </citation>
    <scope>NUCLEOTIDE SEQUENCE</scope>
    <source>
        <strain evidence="2">PSN243</strain>
    </source>
</reference>